<keyword evidence="4 8" id="KW-0645">Protease</keyword>
<evidence type="ECO:0000256" key="9">
    <source>
        <dbReference type="SAM" id="MobiDB-lite"/>
    </source>
</evidence>
<dbReference type="Proteomes" id="UP001164286">
    <property type="component" value="Unassembled WGS sequence"/>
</dbReference>
<sequence length="239" mass="27051">MNAQNAQAGPSTPLRRPAQTIPAPEEMPSGFLKWRSGLAQFTGLGLSEAEKQEREEAKANDTLAKDWDRCEKYKRELMKDSPMVTFMMKHLELAGCPFPADAIQCHPCPEWSAGGFSAEFGVLLCQNRMLSKKHVEDTLAHEMLHAFDHCRFKVDWNNLRHHACSEVRAANLSGDCRWTREVGRGFYTFNKQHQACVKRRAVLSVLANPACAGKEQAEQAVNEVFDSCFKDTRPFDEIY</sequence>
<dbReference type="GeneID" id="77731621"/>
<accession>A0AA38HDD0</accession>
<evidence type="ECO:0000256" key="6">
    <source>
        <dbReference type="ARBA" id="ARBA00022801"/>
    </source>
</evidence>
<name>A0AA38HDD0_9TREE</name>
<evidence type="ECO:0000256" key="8">
    <source>
        <dbReference type="RuleBase" id="RU364057"/>
    </source>
</evidence>
<comment type="similarity">
    <text evidence="2 8">Belongs to the peptidase M76 family.</text>
</comment>
<keyword evidence="8" id="KW-0472">Membrane</keyword>
<proteinExistence type="inferred from homology"/>
<evidence type="ECO:0000313" key="11">
    <source>
        <dbReference type="Proteomes" id="UP001164286"/>
    </source>
</evidence>
<comment type="function">
    <text evidence="8">Has a dual role in the assembly of mitochondrial ATPase.</text>
</comment>
<reference evidence="10" key="1">
    <citation type="journal article" date="2022" name="G3 (Bethesda)">
        <title>High quality genome of the basidiomycete yeast Dioszegia hungarica PDD-24b-2 isolated from cloud water.</title>
        <authorList>
            <person name="Jarrige D."/>
            <person name="Haridas S."/>
            <person name="Bleykasten-Grosshans C."/>
            <person name="Joly M."/>
            <person name="Nadalig T."/>
            <person name="Sancelme M."/>
            <person name="Vuilleumier S."/>
            <person name="Grigoriev I.V."/>
            <person name="Amato P."/>
            <person name="Bringel F."/>
        </authorList>
    </citation>
    <scope>NUCLEOTIDE SEQUENCE</scope>
    <source>
        <strain evidence="10">PDD-24b-2</strain>
    </source>
</reference>
<evidence type="ECO:0000256" key="5">
    <source>
        <dbReference type="ARBA" id="ARBA00022723"/>
    </source>
</evidence>
<evidence type="ECO:0000256" key="2">
    <source>
        <dbReference type="ARBA" id="ARBA00009915"/>
    </source>
</evidence>
<feature type="region of interest" description="Disordered" evidence="9">
    <location>
        <begin position="1"/>
        <end position="28"/>
    </location>
</feature>
<evidence type="ECO:0000313" key="10">
    <source>
        <dbReference type="EMBL" id="KAI9637504.1"/>
    </source>
</evidence>
<dbReference type="GO" id="GO:0004222">
    <property type="term" value="F:metalloendopeptidase activity"/>
    <property type="evidence" value="ECO:0007669"/>
    <property type="project" value="InterPro"/>
</dbReference>
<comment type="subcellular location">
    <subcellularLocation>
        <location evidence="1 8">Mitochondrion inner membrane</location>
        <topology evidence="1 8">Peripheral membrane protein</topology>
        <orientation evidence="1 8">Intermembrane side</orientation>
    </subcellularLocation>
</comment>
<dbReference type="GO" id="GO:0033615">
    <property type="term" value="P:mitochondrial proton-transporting ATP synthase complex assembly"/>
    <property type="evidence" value="ECO:0007669"/>
    <property type="project" value="TreeGrafter"/>
</dbReference>
<dbReference type="PANTHER" id="PTHR21711">
    <property type="entry name" value="MITOCHONDRIAL INNER MEMBRANE PROTEASE"/>
    <property type="match status" value="1"/>
</dbReference>
<gene>
    <name evidence="10" type="ORF">MKK02DRAFT_43429</name>
</gene>
<dbReference type="GO" id="GO:0046872">
    <property type="term" value="F:metal ion binding"/>
    <property type="evidence" value="ECO:0007669"/>
    <property type="project" value="UniProtKB-KW"/>
</dbReference>
<keyword evidence="8" id="KW-0496">Mitochondrion</keyword>
<dbReference type="AlphaFoldDB" id="A0AA38HDD0"/>
<dbReference type="InterPro" id="IPR019165">
    <property type="entry name" value="Peptidase_M76_ATP23"/>
</dbReference>
<keyword evidence="6 8" id="KW-0378">Hydrolase</keyword>
<organism evidence="10 11">
    <name type="scientific">Dioszegia hungarica</name>
    <dbReference type="NCBI Taxonomy" id="4972"/>
    <lineage>
        <taxon>Eukaryota</taxon>
        <taxon>Fungi</taxon>
        <taxon>Dikarya</taxon>
        <taxon>Basidiomycota</taxon>
        <taxon>Agaricomycotina</taxon>
        <taxon>Tremellomycetes</taxon>
        <taxon>Tremellales</taxon>
        <taxon>Bulleribasidiaceae</taxon>
        <taxon>Dioszegia</taxon>
    </lineage>
</organism>
<comment type="caution">
    <text evidence="10">The sequence shown here is derived from an EMBL/GenBank/DDBJ whole genome shotgun (WGS) entry which is preliminary data.</text>
</comment>
<dbReference type="PANTHER" id="PTHR21711:SF0">
    <property type="entry name" value="MITOCHONDRIAL INNER MEMBRANE PROTEASE ATP23 HOMOLOG"/>
    <property type="match status" value="1"/>
</dbReference>
<evidence type="ECO:0000256" key="1">
    <source>
        <dbReference type="ARBA" id="ARBA00004137"/>
    </source>
</evidence>
<dbReference type="Pfam" id="PF09768">
    <property type="entry name" value="Peptidase_M76"/>
    <property type="match status" value="1"/>
</dbReference>
<evidence type="ECO:0000256" key="4">
    <source>
        <dbReference type="ARBA" id="ARBA00022670"/>
    </source>
</evidence>
<dbReference type="RefSeq" id="XP_052947281.1">
    <property type="nucleotide sequence ID" value="XM_053092416.1"/>
</dbReference>
<keyword evidence="7 8" id="KW-0482">Metalloprotease</keyword>
<evidence type="ECO:0000256" key="7">
    <source>
        <dbReference type="ARBA" id="ARBA00023049"/>
    </source>
</evidence>
<keyword evidence="5 8" id="KW-0479">Metal-binding</keyword>
<keyword evidence="8" id="KW-0999">Mitochondrion inner membrane</keyword>
<dbReference type="GO" id="GO:0005743">
    <property type="term" value="C:mitochondrial inner membrane"/>
    <property type="evidence" value="ECO:0007669"/>
    <property type="project" value="UniProtKB-SubCell"/>
</dbReference>
<dbReference type="EC" id="3.4.24.-" evidence="8"/>
<keyword evidence="11" id="KW-1185">Reference proteome</keyword>
<dbReference type="GO" id="GO:0034982">
    <property type="term" value="P:mitochondrial protein processing"/>
    <property type="evidence" value="ECO:0007669"/>
    <property type="project" value="TreeGrafter"/>
</dbReference>
<protein>
    <recommendedName>
        <fullName evidence="3 8">Mitochondrial inner membrane protease ATP23</fullName>
        <ecNumber evidence="8">3.4.24.-</ecNumber>
    </recommendedName>
</protein>
<feature type="compositionally biased region" description="Polar residues" evidence="9">
    <location>
        <begin position="1"/>
        <end position="10"/>
    </location>
</feature>
<evidence type="ECO:0000256" key="3">
    <source>
        <dbReference type="ARBA" id="ARBA00014615"/>
    </source>
</evidence>
<dbReference type="EMBL" id="JAKWFO010000004">
    <property type="protein sequence ID" value="KAI9637504.1"/>
    <property type="molecule type" value="Genomic_DNA"/>
</dbReference>